<feature type="compositionally biased region" description="Basic and acidic residues" evidence="3">
    <location>
        <begin position="677"/>
        <end position="693"/>
    </location>
</feature>
<feature type="coiled-coil region" evidence="2">
    <location>
        <begin position="470"/>
        <end position="504"/>
    </location>
</feature>
<reference evidence="4 5" key="1">
    <citation type="submission" date="2017-11" db="EMBL/GenBank/DDBJ databases">
        <title>De novo assembly and phasing of dikaryotic genomes from two isolates of Puccinia coronata f. sp. avenae, the causal agent of oat crown rust.</title>
        <authorList>
            <person name="Miller M.E."/>
            <person name="Zhang Y."/>
            <person name="Omidvar V."/>
            <person name="Sperschneider J."/>
            <person name="Schwessinger B."/>
            <person name="Raley C."/>
            <person name="Palmer J.M."/>
            <person name="Garnica D."/>
            <person name="Upadhyaya N."/>
            <person name="Rathjen J."/>
            <person name="Taylor J.M."/>
            <person name="Park R.F."/>
            <person name="Dodds P.N."/>
            <person name="Hirsch C.D."/>
            <person name="Kianian S.F."/>
            <person name="Figueroa M."/>
        </authorList>
    </citation>
    <scope>NUCLEOTIDE SEQUENCE [LARGE SCALE GENOMIC DNA]</scope>
    <source>
        <strain evidence="4">12NC29</strain>
    </source>
</reference>
<evidence type="ECO:0000313" key="4">
    <source>
        <dbReference type="EMBL" id="PLW42635.1"/>
    </source>
</evidence>
<gene>
    <name evidence="4" type="ORF">PCANC_11754</name>
</gene>
<dbReference type="Proteomes" id="UP000235388">
    <property type="component" value="Unassembled WGS sequence"/>
</dbReference>
<feature type="compositionally biased region" description="Basic and acidic residues" evidence="3">
    <location>
        <begin position="805"/>
        <end position="814"/>
    </location>
</feature>
<feature type="region of interest" description="Disordered" evidence="3">
    <location>
        <begin position="655"/>
        <end position="694"/>
    </location>
</feature>
<feature type="region of interest" description="Disordered" evidence="3">
    <location>
        <begin position="708"/>
        <end position="743"/>
    </location>
</feature>
<sequence length="1083" mass="120766">MLDKSNILLSRPRPPARKSLSRAETYTPNHHTHSMPSSQQPDKQLTDSPLSQLTKVLPPGTLQFSASDSFIDAWSCEQEEQQQHHEPIQQEITHEWVEAKTREELENLLLAADRVIRERERDLGIAASIGKSLLENNIALRARQEKLLAQVESASDSSPPPLPPPSHHHHHQHAQQLQDITNRSEYIEARPPPSPSDQHTLPFELTQSSTQPDQQRTHPNHHHQAEQQRDTPLNSAARLPYCLRPESSPRSSISSVSSNRKSSANFYLRQQPASSASPTTLHRLAQHNEYLAEQLADLQAETAESELEGRKRLRKLVKELETLRADLRQTEERNALLEEERINQLQQQDQNVGNMVDEIVGDMKRVMMEDNELKMKTPAKSTANFTTTSLTPLLEQITPTHSSLSLSPADLPDSHSSSLGSPSPTRFKISHLSRSSLNFQSSPQERALVSQLLNKIAELKEGQSTFDHEREEMKAKLSKAREEVEQLQLMVEDAESELQQVRQLGWDDRRGMIEWEGETNPQQSRQSAKTTRKASGNRMMINQSRKAKKRHWPAPEHQPGSIGSDISVPESNPASMYAHEPSSPSMRGQALSIARLNSDSDSTQVSPEKLSQYAQLGRLHISSVASFQSLNEDDGSIRLLDKSTSATPLRTLLSEIGGLSPEEEFSPEGRSPSIDVHQPHQADKKYGAIDHSRRPTYNELQRAVAEIPVRWADDDQPSSSSSSSRSMKGGSQPLTKGRKRDSNEWLYNNVSTTSSAGGYQLDSWTATSSATLGLMSTTSRPKGNMDLLLRQRRLLIQSRRREELGDGYRMREDSQSSTLSSSTTTIGRMSPSERTTTTKSEASAQMAQRRTSRRQEALRRLGIPSSTDTCSYNSEEESERGGPGRRMRKRGTAGPAGEEEEEEEEENEEDRPAQEAEWNYIDATDHDHRAQGASGTDYFPISLRARHAPGMMVGRLQAKGAGWGTFVYQWMKLVSVVGLAVGWAVWQGPRSAMEDDYPFAPHHQLPSSHDHDPDADDHGDGDPHHQTPPATQRLTIEHRPSILPRSSLANGGPQISPDHPLPDSSCARSHARSATGSDGSSAH</sequence>
<proteinExistence type="predicted"/>
<feature type="coiled-coil region" evidence="2">
    <location>
        <begin position="281"/>
        <end position="348"/>
    </location>
</feature>
<dbReference type="AlphaFoldDB" id="A0A2N5UY01"/>
<feature type="region of interest" description="Disordered" evidence="3">
    <location>
        <begin position="805"/>
        <end position="914"/>
    </location>
</feature>
<feature type="compositionally biased region" description="Low complexity" evidence="3">
    <location>
        <begin position="401"/>
        <end position="424"/>
    </location>
</feature>
<feature type="region of interest" description="Disordered" evidence="3">
    <location>
        <begin position="516"/>
        <end position="588"/>
    </location>
</feature>
<dbReference type="OrthoDB" id="9451547at2759"/>
<feature type="compositionally biased region" description="Basic and acidic residues" evidence="3">
    <location>
        <begin position="1008"/>
        <end position="1025"/>
    </location>
</feature>
<feature type="compositionally biased region" description="Acidic residues" evidence="3">
    <location>
        <begin position="897"/>
        <end position="909"/>
    </location>
</feature>
<dbReference type="PANTHER" id="PTHR32123:SF9">
    <property type="entry name" value="PROTEIN SPINDLY"/>
    <property type="match status" value="1"/>
</dbReference>
<feature type="compositionally biased region" description="Polar residues" evidence="3">
    <location>
        <begin position="205"/>
        <end position="214"/>
    </location>
</feature>
<feature type="region of interest" description="Disordered" evidence="3">
    <location>
        <begin position="1"/>
        <end position="54"/>
    </location>
</feature>
<feature type="compositionally biased region" description="Polar residues" evidence="3">
    <location>
        <begin position="1072"/>
        <end position="1083"/>
    </location>
</feature>
<protein>
    <submittedName>
        <fullName evidence="4">Uncharacterized protein</fullName>
    </submittedName>
</protein>
<feature type="region of interest" description="Disordered" evidence="3">
    <location>
        <begin position="996"/>
        <end position="1083"/>
    </location>
</feature>
<name>A0A2N5UY01_9BASI</name>
<organism evidence="4 5">
    <name type="scientific">Puccinia coronata f. sp. avenae</name>
    <dbReference type="NCBI Taxonomy" id="200324"/>
    <lineage>
        <taxon>Eukaryota</taxon>
        <taxon>Fungi</taxon>
        <taxon>Dikarya</taxon>
        <taxon>Basidiomycota</taxon>
        <taxon>Pucciniomycotina</taxon>
        <taxon>Pucciniomycetes</taxon>
        <taxon>Pucciniales</taxon>
        <taxon>Pucciniaceae</taxon>
        <taxon>Puccinia</taxon>
    </lineage>
</organism>
<feature type="compositionally biased region" description="Polar residues" evidence="3">
    <location>
        <begin position="519"/>
        <end position="529"/>
    </location>
</feature>
<evidence type="ECO:0000256" key="2">
    <source>
        <dbReference type="SAM" id="Coils"/>
    </source>
</evidence>
<accession>A0A2N5UY01</accession>
<evidence type="ECO:0000256" key="1">
    <source>
        <dbReference type="ARBA" id="ARBA00023054"/>
    </source>
</evidence>
<feature type="compositionally biased region" description="Polar residues" evidence="3">
    <location>
        <begin position="22"/>
        <end position="54"/>
    </location>
</feature>
<dbReference type="InterPro" id="IPR051149">
    <property type="entry name" value="Spindly/BICDR_Dynein_Adapter"/>
</dbReference>
<feature type="region of interest" description="Disordered" evidence="3">
    <location>
        <begin position="399"/>
        <end position="426"/>
    </location>
</feature>
<feature type="compositionally biased region" description="Polar residues" evidence="3">
    <location>
        <begin position="864"/>
        <end position="873"/>
    </location>
</feature>
<keyword evidence="1 2" id="KW-0175">Coiled coil</keyword>
<evidence type="ECO:0000313" key="5">
    <source>
        <dbReference type="Proteomes" id="UP000235388"/>
    </source>
</evidence>
<comment type="caution">
    <text evidence="4">The sequence shown here is derived from an EMBL/GenBank/DDBJ whole genome shotgun (WGS) entry which is preliminary data.</text>
</comment>
<dbReference type="EMBL" id="PGCJ01000156">
    <property type="protein sequence ID" value="PLW42635.1"/>
    <property type="molecule type" value="Genomic_DNA"/>
</dbReference>
<feature type="compositionally biased region" description="Low complexity" evidence="3">
    <location>
        <begin position="815"/>
        <end position="825"/>
    </location>
</feature>
<feature type="region of interest" description="Disordered" evidence="3">
    <location>
        <begin position="149"/>
        <end position="234"/>
    </location>
</feature>
<keyword evidence="5" id="KW-1185">Reference proteome</keyword>
<evidence type="ECO:0000256" key="3">
    <source>
        <dbReference type="SAM" id="MobiDB-lite"/>
    </source>
</evidence>
<feature type="compositionally biased region" description="Polar residues" evidence="3">
    <location>
        <begin position="832"/>
        <end position="849"/>
    </location>
</feature>
<dbReference type="PANTHER" id="PTHR32123">
    <property type="entry name" value="BICD FAMILY-LIKE CARGO ADAPTER"/>
    <property type="match status" value="1"/>
</dbReference>